<feature type="transmembrane region" description="Helical" evidence="2">
    <location>
        <begin position="304"/>
        <end position="323"/>
    </location>
</feature>
<dbReference type="Gene3D" id="1.20.1250.20">
    <property type="entry name" value="MFS general substrate transporter like domains"/>
    <property type="match status" value="1"/>
</dbReference>
<dbReference type="InterPro" id="IPR011701">
    <property type="entry name" value="MFS"/>
</dbReference>
<dbReference type="Pfam" id="PF07690">
    <property type="entry name" value="MFS_1"/>
    <property type="match status" value="1"/>
</dbReference>
<feature type="transmembrane region" description="Helical" evidence="2">
    <location>
        <begin position="46"/>
        <end position="67"/>
    </location>
</feature>
<evidence type="ECO:0000256" key="1">
    <source>
        <dbReference type="SAM" id="MobiDB-lite"/>
    </source>
</evidence>
<proteinExistence type="predicted"/>
<feature type="compositionally biased region" description="Basic and acidic residues" evidence="1">
    <location>
        <begin position="407"/>
        <end position="416"/>
    </location>
</feature>
<keyword evidence="2" id="KW-0472">Membrane</keyword>
<feature type="transmembrane region" description="Helical" evidence="2">
    <location>
        <begin position="335"/>
        <end position="357"/>
    </location>
</feature>
<dbReference type="RefSeq" id="WP_131098362.1">
    <property type="nucleotide sequence ID" value="NZ_CP036455.1"/>
</dbReference>
<dbReference type="InterPro" id="IPR036259">
    <property type="entry name" value="MFS_trans_sf"/>
</dbReference>
<feature type="compositionally biased region" description="Low complexity" evidence="1">
    <location>
        <begin position="392"/>
        <end position="406"/>
    </location>
</feature>
<protein>
    <submittedName>
        <fullName evidence="3">Major Facilitator Superfamily protein</fullName>
    </submittedName>
</protein>
<dbReference type="OrthoDB" id="5243516at2"/>
<keyword evidence="2" id="KW-0812">Transmembrane</keyword>
<dbReference type="SUPFAM" id="SSF103473">
    <property type="entry name" value="MFS general substrate transporter"/>
    <property type="match status" value="1"/>
</dbReference>
<keyword evidence="2" id="KW-1133">Transmembrane helix</keyword>
<evidence type="ECO:0000256" key="2">
    <source>
        <dbReference type="SAM" id="Phobius"/>
    </source>
</evidence>
<dbReference type="GO" id="GO:0022857">
    <property type="term" value="F:transmembrane transporter activity"/>
    <property type="evidence" value="ECO:0007669"/>
    <property type="project" value="InterPro"/>
</dbReference>
<evidence type="ECO:0000313" key="4">
    <source>
        <dbReference type="Proteomes" id="UP000292235"/>
    </source>
</evidence>
<evidence type="ECO:0000313" key="3">
    <source>
        <dbReference type="EMBL" id="QBI54121.1"/>
    </source>
</evidence>
<dbReference type="Proteomes" id="UP000292235">
    <property type="component" value="Chromosome"/>
</dbReference>
<dbReference type="EMBL" id="CP036455">
    <property type="protein sequence ID" value="QBI54121.1"/>
    <property type="molecule type" value="Genomic_DNA"/>
</dbReference>
<dbReference type="AlphaFoldDB" id="A0A4P6Q484"/>
<gene>
    <name evidence="3" type="ORF">EKD16_11690</name>
</gene>
<dbReference type="PANTHER" id="PTHR23542">
    <property type="match status" value="1"/>
</dbReference>
<feature type="transmembrane region" description="Helical" evidence="2">
    <location>
        <begin position="73"/>
        <end position="97"/>
    </location>
</feature>
<feature type="region of interest" description="Disordered" evidence="1">
    <location>
        <begin position="390"/>
        <end position="416"/>
    </location>
</feature>
<accession>A0A4P6Q484</accession>
<feature type="transmembrane region" description="Helical" evidence="2">
    <location>
        <begin position="249"/>
        <end position="268"/>
    </location>
</feature>
<dbReference type="PANTHER" id="PTHR23542:SF1">
    <property type="entry name" value="MAJOR FACILITATOR SUPERFAMILY (MFS) PROFILE DOMAIN-CONTAINING PROTEIN"/>
    <property type="match status" value="1"/>
</dbReference>
<sequence length="416" mass="42010">MPQSYTALLRRPHVVAALTANIVGRLPNGMAVLALTLLFRHQGVDFGVVGVLIAVYGVGTAVGGPVLGRLVDFYGQPLVLVCSGTASAAAFVVLALVPGAPLAAAVPVTAAAGALTPPLESCLRSIWPTLVADEQQRETAYSLDAALQEVVFVAAPLVVMAVAAAFLPMHAVVATALITVLGAGAFAALRPVRRWRPVPRTANWLGPLMEPQVRRILVCFVFVGAALGALAVGAVAYAEESGSRDLSGLLLSANGLGALVGGLAYGAVRVPLPAAERFRILLIGLAAGYLPLVLLPGVPWMIVLAALSGVCLAPALACTFLLIGRLAPRGTTTEAFSWLVSVFTCGNALGSALAGAAADRAGAFGTFVLAATVTVAAALLSLRVGGRRKGAEPAAAPAGGVSAAAAESRDEPSSRG</sequence>
<reference evidence="3 4" key="1">
    <citation type="submission" date="2019-02" db="EMBL/GenBank/DDBJ databases">
        <authorList>
            <person name="Khodamoradi S."/>
            <person name="Hahnke R.L."/>
            <person name="Kaempfer P."/>
            <person name="Schumann P."/>
            <person name="Rohde M."/>
            <person name="Steinert M."/>
            <person name="Luzhetskyy A."/>
            <person name="Wink J."/>
            <person name="Ruckert C."/>
        </authorList>
    </citation>
    <scope>NUCLEOTIDE SEQUENCE [LARGE SCALE GENOMIC DNA]</scope>
    <source>
        <strain evidence="3 4">M2</strain>
    </source>
</reference>
<organism evidence="3 4">
    <name type="scientific">Streptomonospora litoralis</name>
    <dbReference type="NCBI Taxonomy" id="2498135"/>
    <lineage>
        <taxon>Bacteria</taxon>
        <taxon>Bacillati</taxon>
        <taxon>Actinomycetota</taxon>
        <taxon>Actinomycetes</taxon>
        <taxon>Streptosporangiales</taxon>
        <taxon>Nocardiopsidaceae</taxon>
        <taxon>Streptomonospora</taxon>
    </lineage>
</organism>
<feature type="transmembrane region" description="Helical" evidence="2">
    <location>
        <begin position="14"/>
        <end position="39"/>
    </location>
</feature>
<feature type="transmembrane region" description="Helical" evidence="2">
    <location>
        <begin position="213"/>
        <end position="237"/>
    </location>
</feature>
<feature type="transmembrane region" description="Helical" evidence="2">
    <location>
        <begin position="280"/>
        <end position="298"/>
    </location>
</feature>
<name>A0A4P6Q484_9ACTN</name>
<feature type="transmembrane region" description="Helical" evidence="2">
    <location>
        <begin position="363"/>
        <end position="382"/>
    </location>
</feature>
<dbReference type="KEGG" id="strr:EKD16_11690"/>
<feature type="transmembrane region" description="Helical" evidence="2">
    <location>
        <begin position="172"/>
        <end position="192"/>
    </location>
</feature>
<keyword evidence="4" id="KW-1185">Reference proteome</keyword>